<evidence type="ECO:0000313" key="2">
    <source>
        <dbReference type="EMBL" id="MCP1173047.1"/>
    </source>
</evidence>
<dbReference type="AlphaFoldDB" id="A0AA41WTI6"/>
<dbReference type="InterPro" id="IPR019659">
    <property type="entry name" value="DUF2514"/>
</dbReference>
<evidence type="ECO:0000256" key="1">
    <source>
        <dbReference type="SAM" id="MobiDB-lite"/>
    </source>
</evidence>
<gene>
    <name evidence="2" type="ORF">NKG59_11830</name>
</gene>
<dbReference type="RefSeq" id="WP_253536951.1">
    <property type="nucleotide sequence ID" value="NZ_JAMYWC010000003.1"/>
</dbReference>
<accession>A0AA41WTI6</accession>
<sequence>MSLFDPRVLLVAIVALALSYGAGRVQQHGADTKVFQAERNRAALDAARAQIKATDEARIEEQRRAKQLSDIANEAKQQAETASADAGRARAESGRLRERVAELVAAGRAAGNSSAAGGGEAAGDPLDVLADVLLRADQRAGDLADFADHAHIAGAACERAYGSLTGL</sequence>
<feature type="region of interest" description="Disordered" evidence="1">
    <location>
        <begin position="66"/>
        <end position="95"/>
    </location>
</feature>
<comment type="caution">
    <text evidence="2">The sequence shown here is derived from an EMBL/GenBank/DDBJ whole genome shotgun (WGS) entry which is preliminary data.</text>
</comment>
<name>A0AA41WTI6_9RALS</name>
<reference evidence="3" key="1">
    <citation type="journal article" date="2023" name="Front. Microbiol.">
        <title>Ralstonia chuxiongensis sp. nov., Ralstonia mojiangensis sp. nov., and Ralstonia soli sp. nov., isolated from tobacco fields, are three novel species in the family Burkholderiaceae.</title>
        <authorList>
            <person name="Lu C.H."/>
            <person name="Zhang Y.Y."/>
            <person name="Jiang N."/>
            <person name="Chen W."/>
            <person name="Shao X."/>
            <person name="Zhao Z.M."/>
            <person name="Lu W.L."/>
            <person name="Hu X."/>
            <person name="Xi Y.X."/>
            <person name="Zou S.Y."/>
            <person name="Wei Q.J."/>
            <person name="Lin Z.L."/>
            <person name="Gong L."/>
            <person name="Gai X.T."/>
            <person name="Zhang L.Q."/>
            <person name="Li J.Y."/>
            <person name="Jin Y."/>
            <person name="Xia Z.Y."/>
        </authorList>
    </citation>
    <scope>NUCLEOTIDE SEQUENCE [LARGE SCALE GENOMIC DNA]</scope>
    <source>
        <strain evidence="3">21YRMH01-3</strain>
    </source>
</reference>
<organism evidence="2 3">
    <name type="scientific">Ralstonia chuxiongensis</name>
    <dbReference type="NCBI Taxonomy" id="2957504"/>
    <lineage>
        <taxon>Bacteria</taxon>
        <taxon>Pseudomonadati</taxon>
        <taxon>Pseudomonadota</taxon>
        <taxon>Betaproteobacteria</taxon>
        <taxon>Burkholderiales</taxon>
        <taxon>Burkholderiaceae</taxon>
        <taxon>Ralstonia</taxon>
    </lineage>
</organism>
<dbReference type="Pfam" id="PF10721">
    <property type="entry name" value="DUF2514"/>
    <property type="match status" value="1"/>
</dbReference>
<dbReference type="Proteomes" id="UP001162793">
    <property type="component" value="Unassembled WGS sequence"/>
</dbReference>
<evidence type="ECO:0000313" key="3">
    <source>
        <dbReference type="Proteomes" id="UP001162793"/>
    </source>
</evidence>
<keyword evidence="3" id="KW-1185">Reference proteome</keyword>
<proteinExistence type="predicted"/>
<protein>
    <submittedName>
        <fullName evidence="2">DUF2514 domain-containing protein</fullName>
    </submittedName>
</protein>
<dbReference type="EMBL" id="JAMYWC010000003">
    <property type="protein sequence ID" value="MCP1173047.1"/>
    <property type="molecule type" value="Genomic_DNA"/>
</dbReference>